<dbReference type="Proteomes" id="UP000321944">
    <property type="component" value="Chromosome"/>
</dbReference>
<accession>A0A510KVD3</accession>
<dbReference type="OrthoDB" id="82332at2"/>
<sequence length="114" mass="13277">MKISKKLTIMLFGILLIGCVLNGAVKRKNPVINDKRREVVFKKFNCKKKIYTVNYITDETVQLLDMKTYKKWQLNRVESSNGEKYSDENVKIHIKGNHMTLKQNGRNTSCLLVK</sequence>
<proteinExistence type="predicted"/>
<evidence type="ECO:0000313" key="7">
    <source>
        <dbReference type="Proteomes" id="UP000321944"/>
    </source>
</evidence>
<keyword evidence="3" id="KW-0564">Palmitate</keyword>
<reference evidence="6 7" key="1">
    <citation type="submission" date="2019-07" db="EMBL/GenBank/DDBJ databases">
        <title>Complete Genome Sequence of Leptotrichia wadei Strain JMUB3936.</title>
        <authorList>
            <person name="Watanabe S."/>
            <person name="Cui L."/>
        </authorList>
    </citation>
    <scope>NUCLEOTIDE SEQUENCE [LARGE SCALE GENOMIC DNA]</scope>
    <source>
        <strain evidence="6 7">JMUB3936</strain>
    </source>
</reference>
<keyword evidence="2" id="KW-0472">Membrane</keyword>
<dbReference type="RefSeq" id="WP_147004322.1">
    <property type="nucleotide sequence ID" value="NZ_AP019841.1"/>
</dbReference>
<dbReference type="Gene3D" id="2.40.128.200">
    <property type="match status" value="1"/>
</dbReference>
<evidence type="ECO:0000256" key="2">
    <source>
        <dbReference type="ARBA" id="ARBA00023136"/>
    </source>
</evidence>
<evidence type="ECO:0000256" key="4">
    <source>
        <dbReference type="ARBA" id="ARBA00023288"/>
    </source>
</evidence>
<feature type="domain" description="C-type lysozyme inhibitor" evidence="5">
    <location>
        <begin position="45"/>
        <end position="108"/>
    </location>
</feature>
<evidence type="ECO:0000259" key="5">
    <source>
        <dbReference type="Pfam" id="PF09864"/>
    </source>
</evidence>
<dbReference type="AlphaFoldDB" id="A0A510KVD3"/>
<name>A0A510KVD3_9FUSO</name>
<keyword evidence="1" id="KW-0732">Signal</keyword>
<dbReference type="SUPFAM" id="SSF141488">
    <property type="entry name" value="YdhA-like"/>
    <property type="match status" value="1"/>
</dbReference>
<dbReference type="InterPro" id="IPR036328">
    <property type="entry name" value="MliC_sf"/>
</dbReference>
<dbReference type="Pfam" id="PF09864">
    <property type="entry name" value="MliC"/>
    <property type="match status" value="1"/>
</dbReference>
<protein>
    <recommendedName>
        <fullName evidence="5">C-type lysozyme inhibitor domain-containing protein</fullName>
    </recommendedName>
</protein>
<evidence type="ECO:0000313" key="6">
    <source>
        <dbReference type="EMBL" id="BBM55670.1"/>
    </source>
</evidence>
<dbReference type="EMBL" id="AP019841">
    <property type="protein sequence ID" value="BBM55670.1"/>
    <property type="molecule type" value="Genomic_DNA"/>
</dbReference>
<keyword evidence="4" id="KW-0449">Lipoprotein</keyword>
<evidence type="ECO:0000256" key="3">
    <source>
        <dbReference type="ARBA" id="ARBA00023139"/>
    </source>
</evidence>
<evidence type="ECO:0000256" key="1">
    <source>
        <dbReference type="ARBA" id="ARBA00022729"/>
    </source>
</evidence>
<dbReference type="InterPro" id="IPR018660">
    <property type="entry name" value="MliC"/>
</dbReference>
<gene>
    <name evidence="6" type="ORF">JMUB3936_1977</name>
</gene>
<organism evidence="6 7">
    <name type="scientific">Leptotrichia wadei</name>
    <dbReference type="NCBI Taxonomy" id="157687"/>
    <lineage>
        <taxon>Bacteria</taxon>
        <taxon>Fusobacteriati</taxon>
        <taxon>Fusobacteriota</taxon>
        <taxon>Fusobacteriia</taxon>
        <taxon>Fusobacteriales</taxon>
        <taxon>Leptotrichiaceae</taxon>
        <taxon>Leptotrichia</taxon>
    </lineage>
</organism>
<dbReference type="PROSITE" id="PS51257">
    <property type="entry name" value="PROKAR_LIPOPROTEIN"/>
    <property type="match status" value="1"/>
</dbReference>